<dbReference type="InterPro" id="IPR003749">
    <property type="entry name" value="ThiS/MoaD-like"/>
</dbReference>
<dbReference type="Gene3D" id="3.10.20.30">
    <property type="match status" value="1"/>
</dbReference>
<accession>A0ABW4TYQ6</accession>
<dbReference type="RefSeq" id="WP_380930429.1">
    <property type="nucleotide sequence ID" value="NZ_JBHUGS010000003.1"/>
</dbReference>
<dbReference type="InterPro" id="IPR016155">
    <property type="entry name" value="Mopterin_synth/thiamin_S_b"/>
</dbReference>
<name>A0ABW4TYQ6_9SPHN</name>
<protein>
    <submittedName>
        <fullName evidence="1">Molybdopterin converting factor subunit 1</fullName>
    </submittedName>
</protein>
<dbReference type="CDD" id="cd00754">
    <property type="entry name" value="Ubl_MoaD"/>
    <property type="match status" value="1"/>
</dbReference>
<proteinExistence type="predicted"/>
<dbReference type="Pfam" id="PF02597">
    <property type="entry name" value="ThiS"/>
    <property type="match status" value="1"/>
</dbReference>
<dbReference type="NCBIfam" id="TIGR01682">
    <property type="entry name" value="moaD"/>
    <property type="match status" value="1"/>
</dbReference>
<dbReference type="InterPro" id="IPR012675">
    <property type="entry name" value="Beta-grasp_dom_sf"/>
</dbReference>
<reference evidence="2" key="1">
    <citation type="journal article" date="2019" name="Int. J. Syst. Evol. Microbiol.">
        <title>The Global Catalogue of Microorganisms (GCM) 10K type strain sequencing project: providing services to taxonomists for standard genome sequencing and annotation.</title>
        <authorList>
            <consortium name="The Broad Institute Genomics Platform"/>
            <consortium name="The Broad Institute Genome Sequencing Center for Infectious Disease"/>
            <person name="Wu L."/>
            <person name="Ma J."/>
        </authorList>
    </citation>
    <scope>NUCLEOTIDE SEQUENCE [LARGE SCALE GENOMIC DNA]</scope>
    <source>
        <strain evidence="2">CGMCC 1.12702</strain>
    </source>
</reference>
<dbReference type="Proteomes" id="UP001597400">
    <property type="component" value="Unassembled WGS sequence"/>
</dbReference>
<gene>
    <name evidence="1" type="primary">moaD</name>
    <name evidence="1" type="ORF">ACFSGX_12710</name>
</gene>
<evidence type="ECO:0000313" key="1">
    <source>
        <dbReference type="EMBL" id="MFD1951628.1"/>
    </source>
</evidence>
<dbReference type="EMBL" id="JBHUGS010000003">
    <property type="protein sequence ID" value="MFD1951628.1"/>
    <property type="molecule type" value="Genomic_DNA"/>
</dbReference>
<sequence>MAIEMLYFAWVRERVGVGTERVDPPANVATVADLIGWLATRSGGHAAAFADAGRIRAAIDDRFVGLDASIGGAREIALFPPVTGG</sequence>
<organism evidence="1 2">
    <name type="scientific">Sphingomonas arantia</name>
    <dbReference type="NCBI Taxonomy" id="1460676"/>
    <lineage>
        <taxon>Bacteria</taxon>
        <taxon>Pseudomonadati</taxon>
        <taxon>Pseudomonadota</taxon>
        <taxon>Alphaproteobacteria</taxon>
        <taxon>Sphingomonadales</taxon>
        <taxon>Sphingomonadaceae</taxon>
        <taxon>Sphingomonas</taxon>
    </lineage>
</organism>
<keyword evidence="2" id="KW-1185">Reference proteome</keyword>
<comment type="caution">
    <text evidence="1">The sequence shown here is derived from an EMBL/GenBank/DDBJ whole genome shotgun (WGS) entry which is preliminary data.</text>
</comment>
<evidence type="ECO:0000313" key="2">
    <source>
        <dbReference type="Proteomes" id="UP001597400"/>
    </source>
</evidence>
<dbReference type="SUPFAM" id="SSF54285">
    <property type="entry name" value="MoaD/ThiS"/>
    <property type="match status" value="1"/>
</dbReference>